<organism evidence="2 3">
    <name type="scientific">Octopus vulgaris</name>
    <name type="common">Common octopus</name>
    <dbReference type="NCBI Taxonomy" id="6645"/>
    <lineage>
        <taxon>Eukaryota</taxon>
        <taxon>Metazoa</taxon>
        <taxon>Spiralia</taxon>
        <taxon>Lophotrochozoa</taxon>
        <taxon>Mollusca</taxon>
        <taxon>Cephalopoda</taxon>
        <taxon>Coleoidea</taxon>
        <taxon>Octopodiformes</taxon>
        <taxon>Octopoda</taxon>
        <taxon>Incirrata</taxon>
        <taxon>Octopodidae</taxon>
        <taxon>Octopus</taxon>
    </lineage>
</organism>
<evidence type="ECO:0000313" key="3">
    <source>
        <dbReference type="Proteomes" id="UP001162480"/>
    </source>
</evidence>
<gene>
    <name evidence="2" type="ORF">OCTVUL_1B003937</name>
</gene>
<reference evidence="2" key="1">
    <citation type="submission" date="2023-08" db="EMBL/GenBank/DDBJ databases">
        <authorList>
            <person name="Alioto T."/>
            <person name="Alioto T."/>
            <person name="Gomez Garrido J."/>
        </authorList>
    </citation>
    <scope>NUCLEOTIDE SEQUENCE</scope>
</reference>
<dbReference type="Proteomes" id="UP001162480">
    <property type="component" value="Chromosome 27"/>
</dbReference>
<accession>A0AA36BYR0</accession>
<dbReference type="AlphaFoldDB" id="A0AA36BYR0"/>
<proteinExistence type="predicted"/>
<feature type="region of interest" description="Disordered" evidence="1">
    <location>
        <begin position="219"/>
        <end position="248"/>
    </location>
</feature>
<dbReference type="EMBL" id="OX597840">
    <property type="protein sequence ID" value="CAI9742212.1"/>
    <property type="molecule type" value="Genomic_DNA"/>
</dbReference>
<name>A0AA36BYR0_OCTVU</name>
<evidence type="ECO:0000256" key="1">
    <source>
        <dbReference type="SAM" id="MobiDB-lite"/>
    </source>
</evidence>
<sequence>MLRLIMIARTVFNATRPNNGNATRGNIIYPKIIRNSNEKGIMEFRLTSGRFSNEILISAVLKVYIKTKGKRRKRRIILHVCEKNKDGTFDEFATVRLRIKQKGWQEINLPFYLLKKLKQEPIKLHVECEKCNKKVRLILPKRRKSNKPKKMRALVPNGKRSPMIVINTRENLKHPFRKRNRRDITLPAELNGTFDEEEDIVDGYDNVYRVKSIKEENRANGSRSYTVRMESREEEEEDNDNDNDDLAANFSDSRIHVKGIELFVDSKTLRFERHLTAVSCKSEMPYCRRLTSP</sequence>
<evidence type="ECO:0000313" key="2">
    <source>
        <dbReference type="EMBL" id="CAI9742212.1"/>
    </source>
</evidence>
<feature type="compositionally biased region" description="Acidic residues" evidence="1">
    <location>
        <begin position="232"/>
        <end position="245"/>
    </location>
</feature>
<protein>
    <submittedName>
        <fullName evidence="2">Uncharacterized protein</fullName>
    </submittedName>
</protein>
<keyword evidence="3" id="KW-1185">Reference proteome</keyword>